<dbReference type="GO" id="GO:0004674">
    <property type="term" value="F:protein serine/threonine kinase activity"/>
    <property type="evidence" value="ECO:0007669"/>
    <property type="project" value="UniProtKB-KW"/>
</dbReference>
<proteinExistence type="predicted"/>
<feature type="region of interest" description="Disordered" evidence="8">
    <location>
        <begin position="361"/>
        <end position="421"/>
    </location>
</feature>
<evidence type="ECO:0000259" key="9">
    <source>
        <dbReference type="PROSITE" id="PS50011"/>
    </source>
</evidence>
<feature type="compositionally biased region" description="Basic and acidic residues" evidence="8">
    <location>
        <begin position="361"/>
        <end position="370"/>
    </location>
</feature>
<feature type="region of interest" description="Disordered" evidence="8">
    <location>
        <begin position="321"/>
        <end position="342"/>
    </location>
</feature>
<keyword evidence="2 10" id="KW-0723">Serine/threonine-protein kinase</keyword>
<accession>W7IW68</accession>
<dbReference type="InterPro" id="IPR017441">
    <property type="entry name" value="Protein_kinase_ATP_BS"/>
</dbReference>
<name>W7IW68_9PSEU</name>
<evidence type="ECO:0000256" key="7">
    <source>
        <dbReference type="PROSITE-ProRule" id="PRU10141"/>
    </source>
</evidence>
<dbReference type="CDD" id="cd14014">
    <property type="entry name" value="STKc_PknB_like"/>
    <property type="match status" value="1"/>
</dbReference>
<keyword evidence="6 7" id="KW-0067">ATP-binding</keyword>
<dbReference type="InterPro" id="IPR011009">
    <property type="entry name" value="Kinase-like_dom_sf"/>
</dbReference>
<sequence>MTSSADRADLLVAGRYRLLEPLGVGSTAEVYRALDTRLDRPVAVKVLTGTAEISDPRRFANEIRTLAGLSHPNLVAAYDAGTEGGTPFVVLSLVEGCTLRELVKRGPLSVAEVRRIGAVLADVLAHVHEHGIVHRDVKPSNILVDTAGEPHLTDFGLALLTGGTRLTHSDQMVGTAAFLAPEQVRGSEVGSAADVYALGLVLLECLTGRREYVGTEVEAAVARLYRSPEIPDDLPADLVRLLSLMTALTSRRRPTAAECAAVLRGPGEEPVPAIPVESAAPAETAVLPVPAPRRQVPRKYLVTAGVALLSAVGTTLVLTAGSTPPESVSSPPEPPGSSSTVVVVPPAVGVASNVITGRDEQPRQVADHPVEQVAPVAPGGAGKPADVAADNSGPGKNSSANSGGGPAEQAAKKPAKGKKEK</sequence>
<comment type="caution">
    <text evidence="10">The sequence shown here is derived from an EMBL/GenBank/DDBJ whole genome shotgun (WGS) entry which is preliminary data.</text>
</comment>
<feature type="binding site" evidence="7">
    <location>
        <position position="45"/>
    </location>
    <ligand>
        <name>ATP</name>
        <dbReference type="ChEBI" id="CHEBI:30616"/>
    </ligand>
</feature>
<dbReference type="PANTHER" id="PTHR43289:SF6">
    <property type="entry name" value="SERINE_THREONINE-PROTEIN KINASE NEKL-3"/>
    <property type="match status" value="1"/>
</dbReference>
<keyword evidence="3" id="KW-0808">Transferase</keyword>
<dbReference type="InterPro" id="IPR000719">
    <property type="entry name" value="Prot_kinase_dom"/>
</dbReference>
<dbReference type="Proteomes" id="UP000019277">
    <property type="component" value="Unassembled WGS sequence"/>
</dbReference>
<dbReference type="EMBL" id="AYXG01000245">
    <property type="protein sequence ID" value="EWC58254.1"/>
    <property type="molecule type" value="Genomic_DNA"/>
</dbReference>
<dbReference type="Gene3D" id="1.10.510.10">
    <property type="entry name" value="Transferase(Phosphotransferase) domain 1"/>
    <property type="match status" value="1"/>
</dbReference>
<evidence type="ECO:0000256" key="5">
    <source>
        <dbReference type="ARBA" id="ARBA00022777"/>
    </source>
</evidence>
<evidence type="ECO:0000256" key="2">
    <source>
        <dbReference type="ARBA" id="ARBA00022527"/>
    </source>
</evidence>
<keyword evidence="11" id="KW-1185">Reference proteome</keyword>
<dbReference type="Gene3D" id="3.30.200.20">
    <property type="entry name" value="Phosphorylase Kinase, domain 1"/>
    <property type="match status" value="1"/>
</dbReference>
<keyword evidence="5 10" id="KW-0418">Kinase</keyword>
<evidence type="ECO:0000256" key="1">
    <source>
        <dbReference type="ARBA" id="ARBA00012513"/>
    </source>
</evidence>
<dbReference type="AlphaFoldDB" id="W7IW68"/>
<dbReference type="PROSITE" id="PS50011">
    <property type="entry name" value="PROTEIN_KINASE_DOM"/>
    <property type="match status" value="1"/>
</dbReference>
<dbReference type="SUPFAM" id="SSF56112">
    <property type="entry name" value="Protein kinase-like (PK-like)"/>
    <property type="match status" value="1"/>
</dbReference>
<feature type="domain" description="Protein kinase" evidence="9">
    <location>
        <begin position="16"/>
        <end position="274"/>
    </location>
</feature>
<dbReference type="RefSeq" id="WP_052022084.1">
    <property type="nucleotide sequence ID" value="NZ_AYXG01000245.1"/>
</dbReference>
<gene>
    <name evidence="10" type="ORF">UO65_6463</name>
</gene>
<dbReference type="PANTHER" id="PTHR43289">
    <property type="entry name" value="MITOGEN-ACTIVATED PROTEIN KINASE KINASE KINASE 20-RELATED"/>
    <property type="match status" value="1"/>
</dbReference>
<protein>
    <recommendedName>
        <fullName evidence="1">non-specific serine/threonine protein kinase</fullName>
        <ecNumber evidence="1">2.7.11.1</ecNumber>
    </recommendedName>
</protein>
<dbReference type="PATRIC" id="fig|909613.9.peg.6458"/>
<evidence type="ECO:0000256" key="8">
    <source>
        <dbReference type="SAM" id="MobiDB-lite"/>
    </source>
</evidence>
<evidence type="ECO:0000313" key="11">
    <source>
        <dbReference type="Proteomes" id="UP000019277"/>
    </source>
</evidence>
<reference evidence="10 11" key="1">
    <citation type="journal article" date="2014" name="Genome Announc.">
        <title>Draft Genome Sequence of the Antitrypanosomally Active Sponge-Associated Bacterium Actinokineospora sp. Strain EG49.</title>
        <authorList>
            <person name="Harjes J."/>
            <person name="Ryu T."/>
            <person name="Abdelmohsen U.R."/>
            <person name="Moitinho-Silva L."/>
            <person name="Horn H."/>
            <person name="Ravasi T."/>
            <person name="Hentschel U."/>
        </authorList>
    </citation>
    <scope>NUCLEOTIDE SEQUENCE [LARGE SCALE GENOMIC DNA]</scope>
    <source>
        <strain evidence="10 11">EG49</strain>
    </source>
</reference>
<feature type="compositionally biased region" description="Low complexity" evidence="8">
    <location>
        <begin position="322"/>
        <end position="342"/>
    </location>
</feature>
<dbReference type="GO" id="GO:0005524">
    <property type="term" value="F:ATP binding"/>
    <property type="evidence" value="ECO:0007669"/>
    <property type="project" value="UniProtKB-UniRule"/>
</dbReference>
<dbReference type="STRING" id="909613.UO65_6463"/>
<dbReference type="Pfam" id="PF00069">
    <property type="entry name" value="Pkinase"/>
    <property type="match status" value="1"/>
</dbReference>
<feature type="compositionally biased region" description="Low complexity" evidence="8">
    <location>
        <begin position="373"/>
        <end position="390"/>
    </location>
</feature>
<dbReference type="PROSITE" id="PS00108">
    <property type="entry name" value="PROTEIN_KINASE_ST"/>
    <property type="match status" value="1"/>
</dbReference>
<keyword evidence="4 7" id="KW-0547">Nucleotide-binding</keyword>
<evidence type="ECO:0000313" key="10">
    <source>
        <dbReference type="EMBL" id="EWC58254.1"/>
    </source>
</evidence>
<dbReference type="InterPro" id="IPR008271">
    <property type="entry name" value="Ser/Thr_kinase_AS"/>
</dbReference>
<dbReference type="eggNOG" id="COG0515">
    <property type="taxonomic scope" value="Bacteria"/>
</dbReference>
<evidence type="ECO:0000256" key="3">
    <source>
        <dbReference type="ARBA" id="ARBA00022679"/>
    </source>
</evidence>
<dbReference type="OrthoDB" id="9762169at2"/>
<organism evidence="10 11">
    <name type="scientific">Actinokineospora spheciospongiae</name>
    <dbReference type="NCBI Taxonomy" id="909613"/>
    <lineage>
        <taxon>Bacteria</taxon>
        <taxon>Bacillati</taxon>
        <taxon>Actinomycetota</taxon>
        <taxon>Actinomycetes</taxon>
        <taxon>Pseudonocardiales</taxon>
        <taxon>Pseudonocardiaceae</taxon>
        <taxon>Actinokineospora</taxon>
    </lineage>
</organism>
<evidence type="ECO:0000256" key="4">
    <source>
        <dbReference type="ARBA" id="ARBA00022741"/>
    </source>
</evidence>
<dbReference type="PROSITE" id="PS00107">
    <property type="entry name" value="PROTEIN_KINASE_ATP"/>
    <property type="match status" value="1"/>
</dbReference>
<evidence type="ECO:0000256" key="6">
    <source>
        <dbReference type="ARBA" id="ARBA00022840"/>
    </source>
</evidence>
<dbReference type="EC" id="2.7.11.1" evidence="1"/>
<dbReference type="SMART" id="SM00220">
    <property type="entry name" value="S_TKc"/>
    <property type="match status" value="1"/>
</dbReference>